<evidence type="ECO:0000313" key="4">
    <source>
        <dbReference type="Proteomes" id="UP001260959"/>
    </source>
</evidence>
<dbReference type="Pfam" id="PF18962">
    <property type="entry name" value="Por_Secre_tail"/>
    <property type="match status" value="1"/>
</dbReference>
<keyword evidence="1" id="KW-0732">Signal</keyword>
<proteinExistence type="predicted"/>
<evidence type="ECO:0000259" key="2">
    <source>
        <dbReference type="Pfam" id="PF18962"/>
    </source>
</evidence>
<gene>
    <name evidence="3" type="ORF">REB14_02335</name>
</gene>
<reference evidence="3 4" key="1">
    <citation type="submission" date="2023-08" db="EMBL/GenBank/DDBJ databases">
        <authorList>
            <person name="Maltman C."/>
        </authorList>
    </citation>
    <scope>NUCLEOTIDE SEQUENCE [LARGE SCALE GENOMIC DNA]</scope>
    <source>
        <strain evidence="3 4">ES2</strain>
    </source>
</reference>
<dbReference type="Gene3D" id="2.80.10.50">
    <property type="match status" value="1"/>
</dbReference>
<dbReference type="InterPro" id="IPR026444">
    <property type="entry name" value="Secre_tail"/>
</dbReference>
<dbReference type="SUPFAM" id="SSF50370">
    <property type="entry name" value="Ricin B-like lectins"/>
    <property type="match status" value="1"/>
</dbReference>
<dbReference type="InterPro" id="IPR043504">
    <property type="entry name" value="Peptidase_S1_PA_chymotrypsin"/>
</dbReference>
<dbReference type="Gene3D" id="2.40.10.10">
    <property type="entry name" value="Trypsin-like serine proteases"/>
    <property type="match status" value="1"/>
</dbReference>
<dbReference type="NCBIfam" id="TIGR04183">
    <property type="entry name" value="Por_Secre_tail"/>
    <property type="match status" value="1"/>
</dbReference>
<evidence type="ECO:0000313" key="3">
    <source>
        <dbReference type="EMBL" id="MDR4951019.1"/>
    </source>
</evidence>
<name>A0ABU1DZS3_9FLAO</name>
<dbReference type="Proteomes" id="UP001260959">
    <property type="component" value="Unassembled WGS sequence"/>
</dbReference>
<dbReference type="CDD" id="cd00161">
    <property type="entry name" value="beta-trefoil_Ricin-like"/>
    <property type="match status" value="1"/>
</dbReference>
<keyword evidence="4" id="KW-1185">Reference proteome</keyword>
<feature type="domain" description="Secretion system C-terminal sorting" evidence="2">
    <location>
        <begin position="376"/>
        <end position="445"/>
    </location>
</feature>
<accession>A0ABU1DZS3</accession>
<dbReference type="EMBL" id="JAVIXS010000001">
    <property type="protein sequence ID" value="MDR4951019.1"/>
    <property type="molecule type" value="Genomic_DNA"/>
</dbReference>
<dbReference type="InterPro" id="IPR035992">
    <property type="entry name" value="Ricin_B-like_lectins"/>
</dbReference>
<dbReference type="RefSeq" id="WP_309521391.1">
    <property type="nucleotide sequence ID" value="NZ_JAVIXS010000001.1"/>
</dbReference>
<organism evidence="3 4">
    <name type="scientific">Chryseobacterium metallicongregator</name>
    <dbReference type="NCBI Taxonomy" id="3073042"/>
    <lineage>
        <taxon>Bacteria</taxon>
        <taxon>Pseudomonadati</taxon>
        <taxon>Bacteroidota</taxon>
        <taxon>Flavobacteriia</taxon>
        <taxon>Flavobacteriales</taxon>
        <taxon>Weeksellaceae</taxon>
        <taxon>Chryseobacterium group</taxon>
        <taxon>Chryseobacterium</taxon>
    </lineage>
</organism>
<protein>
    <submittedName>
        <fullName evidence="3">T9SS type A sorting domain-containing protein</fullName>
    </submittedName>
</protein>
<sequence length="452" mass="48153">MLQNSTVPLTFGEEYTTCNGTTAGTSVTADVVIKPVARSYTHDYALAEVVTDLSTIPGLDLSQIYINGYDRTETAPTSGTYIGFPGLEKKRIGTYNTTVNPNVQYYNDGGLGINLIATTSGFQGASGGASGSPIFDQNKRTKSVVFAVGGGDSNADGSSQIWTYSLAGAWIHGENETGGTKLGRTMQVALDPENTSLPYTNGIELTEMRRLVNGAKYIVSKKTGYALGISGTSLVTDTQNTTTPGLPNKFILKAEPNGFYSIGLSGTATTLTCNGRSVGDFVRTSDYVRYAVGVQRFRILPTGKGDNSYYIQDLQGGLNLALQNSSNSGGVPIILGTQSGNDLEEWYLTDVAPSSTARTSGTQSREMQDSSSSISVYPVPAVDYLSVKVSSDKKVKAVSVVNTMGREVFRTEQISLEGQSVKIDVQKLMTGNYMVNVVFTDGSQSSAKFLKK</sequence>
<comment type="caution">
    <text evidence="3">The sequence shown here is derived from an EMBL/GenBank/DDBJ whole genome shotgun (WGS) entry which is preliminary data.</text>
</comment>
<evidence type="ECO:0000256" key="1">
    <source>
        <dbReference type="ARBA" id="ARBA00022729"/>
    </source>
</evidence>